<comment type="function">
    <text evidence="3">Probably deamidates glutamine residues to glutamate on methyl-accepting chemotaxis receptors (MCPs), playing an important role in chemotaxis.</text>
</comment>
<reference evidence="5" key="1">
    <citation type="submission" date="2018-10" db="EMBL/GenBank/DDBJ databases">
        <authorList>
            <person name="Vincent A.T."/>
            <person name="Schiettekatte O."/>
            <person name="Bourhy P."/>
            <person name="Veyrier F.J."/>
            <person name="Picardeau M."/>
        </authorList>
    </citation>
    <scope>NUCLEOTIDE SEQUENCE</scope>
    <source>
        <strain evidence="5">201800281</strain>
    </source>
</reference>
<comment type="caution">
    <text evidence="4">The sequence shown here is derived from an EMBL/GenBank/DDBJ whole genome shotgun (WGS) entry which is preliminary data.</text>
</comment>
<organism evidence="4 6">
    <name type="scientific">Leptospira bourretii</name>
    <dbReference type="NCBI Taxonomy" id="2484962"/>
    <lineage>
        <taxon>Bacteria</taxon>
        <taxon>Pseudomonadati</taxon>
        <taxon>Spirochaetota</taxon>
        <taxon>Spirochaetia</taxon>
        <taxon>Leptospirales</taxon>
        <taxon>Leptospiraceae</taxon>
        <taxon>Leptospira</taxon>
    </lineage>
</organism>
<dbReference type="InterPro" id="IPR005659">
    <property type="entry name" value="Chemorcpt_Glu_NH3ase_CheD"/>
</dbReference>
<dbReference type="Proteomes" id="UP000297918">
    <property type="component" value="Unassembled WGS sequence"/>
</dbReference>
<dbReference type="RefSeq" id="WP_135748268.1">
    <property type="nucleotide sequence ID" value="NZ_RQFL01000031.1"/>
</dbReference>
<dbReference type="GO" id="GO:0006935">
    <property type="term" value="P:chemotaxis"/>
    <property type="evidence" value="ECO:0007669"/>
    <property type="project" value="UniProtKB-UniRule"/>
</dbReference>
<accession>A0A4R9IID2</accession>
<evidence type="ECO:0000313" key="5">
    <source>
        <dbReference type="EMBL" id="TGK88920.1"/>
    </source>
</evidence>
<dbReference type="AlphaFoldDB" id="A0A4R9IID2"/>
<keyword evidence="1 3" id="KW-0145">Chemotaxis</keyword>
<evidence type="ECO:0000256" key="1">
    <source>
        <dbReference type="ARBA" id="ARBA00022500"/>
    </source>
</evidence>
<dbReference type="OrthoDB" id="9807202at2"/>
<dbReference type="Gene3D" id="3.30.1330.200">
    <property type="match status" value="1"/>
</dbReference>
<evidence type="ECO:0000313" key="7">
    <source>
        <dbReference type="Proteomes" id="UP000297918"/>
    </source>
</evidence>
<protein>
    <recommendedName>
        <fullName evidence="3">Probable chemoreceptor glutamine deamidase CheD</fullName>
        <ecNumber evidence="3">3.5.1.44</ecNumber>
    </recommendedName>
</protein>
<dbReference type="Proteomes" id="UP000297394">
    <property type="component" value="Unassembled WGS sequence"/>
</dbReference>
<dbReference type="EC" id="3.5.1.44" evidence="3"/>
<proteinExistence type="inferred from homology"/>
<comment type="similarity">
    <text evidence="3">Belongs to the CheD family.</text>
</comment>
<gene>
    <name evidence="3" type="primary">cheD</name>
    <name evidence="4" type="ORF">EHQ23_05390</name>
    <name evidence="5" type="ORF">EHQ26_17915</name>
</gene>
<dbReference type="EMBL" id="RQFM01000010">
    <property type="protein sequence ID" value="TGK88270.1"/>
    <property type="molecule type" value="Genomic_DNA"/>
</dbReference>
<reference evidence="4 6" key="2">
    <citation type="journal article" date="2019" name="PLoS Negl. Trop. Dis.">
        <title>Revisiting the worldwide diversity of Leptospira species in the environment.</title>
        <authorList>
            <person name="Vincent A.T."/>
            <person name="Schiettekatte O."/>
            <person name="Bourhy P."/>
            <person name="Veyrier F.J."/>
            <person name="Picardeau M."/>
        </authorList>
    </citation>
    <scope>NUCLEOTIDE SEQUENCE [LARGE SCALE GENOMIC DNA]</scope>
    <source>
        <strain evidence="4 6">201800280</strain>
        <strain evidence="5">201800281</strain>
    </source>
</reference>
<evidence type="ECO:0000313" key="4">
    <source>
        <dbReference type="EMBL" id="TGK88270.1"/>
    </source>
</evidence>
<dbReference type="PANTHER" id="PTHR35147">
    <property type="entry name" value="CHEMORECEPTOR GLUTAMINE DEAMIDASE CHED-RELATED"/>
    <property type="match status" value="1"/>
</dbReference>
<sequence>MNVISFHRTGHCVMKQKVYLNIGEAYFTSGIYEIRTILGSCVSVCLFHERTRHSAINHILLPGSLGKLEEKQSLRYGITSMELLINEFVKLNIPRDELKAKIFGGSQTLKLTTNNAGPKNIMFVKDFLQTEKIPIISEDTGGELYRKLVFHTDNYDVFITKLQANGSNEILTQERHFETKVRERMVKKTSVFTF</sequence>
<keyword evidence="2 3" id="KW-0378">Hydrolase</keyword>
<evidence type="ECO:0000256" key="2">
    <source>
        <dbReference type="ARBA" id="ARBA00022801"/>
    </source>
</evidence>
<dbReference type="SUPFAM" id="SSF64438">
    <property type="entry name" value="CNF1/YfiH-like putative cysteine hydrolases"/>
    <property type="match status" value="1"/>
</dbReference>
<evidence type="ECO:0000256" key="3">
    <source>
        <dbReference type="HAMAP-Rule" id="MF_01440"/>
    </source>
</evidence>
<evidence type="ECO:0000313" key="6">
    <source>
        <dbReference type="Proteomes" id="UP000297394"/>
    </source>
</evidence>
<keyword evidence="7" id="KW-1185">Reference proteome</keyword>
<dbReference type="InterPro" id="IPR038592">
    <property type="entry name" value="CheD-like_sf"/>
</dbReference>
<comment type="catalytic activity">
    <reaction evidence="3">
        <text>L-glutaminyl-[protein] + H2O = L-glutamyl-[protein] + NH4(+)</text>
        <dbReference type="Rhea" id="RHEA:16441"/>
        <dbReference type="Rhea" id="RHEA-COMP:10207"/>
        <dbReference type="Rhea" id="RHEA-COMP:10208"/>
        <dbReference type="ChEBI" id="CHEBI:15377"/>
        <dbReference type="ChEBI" id="CHEBI:28938"/>
        <dbReference type="ChEBI" id="CHEBI:29973"/>
        <dbReference type="ChEBI" id="CHEBI:30011"/>
        <dbReference type="EC" id="3.5.1.44"/>
    </reaction>
</comment>
<dbReference type="GO" id="GO:0050568">
    <property type="term" value="F:protein-glutamine glutaminase activity"/>
    <property type="evidence" value="ECO:0007669"/>
    <property type="project" value="UniProtKB-UniRule"/>
</dbReference>
<dbReference type="Pfam" id="PF03975">
    <property type="entry name" value="CheD"/>
    <property type="match status" value="1"/>
</dbReference>
<dbReference type="InterPro" id="IPR011324">
    <property type="entry name" value="Cytotoxic_necrot_fac-like_cat"/>
</dbReference>
<dbReference type="HAMAP" id="MF_01440">
    <property type="entry name" value="CheD"/>
    <property type="match status" value="1"/>
</dbReference>
<dbReference type="PANTHER" id="PTHR35147:SF3">
    <property type="entry name" value="CHEMORECEPTOR GLUTAMINE DEAMIDASE CHED 1-RELATED"/>
    <property type="match status" value="1"/>
</dbReference>
<name>A0A4R9IID2_9LEPT</name>
<dbReference type="CDD" id="cd16352">
    <property type="entry name" value="CheD"/>
    <property type="match status" value="1"/>
</dbReference>
<dbReference type="EMBL" id="RQFL01000031">
    <property type="protein sequence ID" value="TGK88920.1"/>
    <property type="molecule type" value="Genomic_DNA"/>
</dbReference>